<dbReference type="STRING" id="595528.A0A0D2X188"/>
<dbReference type="eggNOG" id="ENOG502S0RG">
    <property type="taxonomic scope" value="Eukaryota"/>
</dbReference>
<name>A0A0D2X188_CAPO3</name>
<evidence type="ECO:0000313" key="3">
    <source>
        <dbReference type="EMBL" id="KJE90384.1"/>
    </source>
</evidence>
<proteinExistence type="predicted"/>
<keyword evidence="3" id="KW-0436">Ligase</keyword>
<dbReference type="Gene3D" id="3.40.50.300">
    <property type="entry name" value="P-loop containing nucleotide triphosphate hydrolases"/>
    <property type="match status" value="1"/>
</dbReference>
<keyword evidence="4" id="KW-1185">Reference proteome</keyword>
<gene>
    <name evidence="3" type="ORF">CAOG_001703</name>
</gene>
<feature type="compositionally biased region" description="Low complexity" evidence="1">
    <location>
        <begin position="187"/>
        <end position="201"/>
    </location>
</feature>
<evidence type="ECO:0000256" key="1">
    <source>
        <dbReference type="SAM" id="MobiDB-lite"/>
    </source>
</evidence>
<organism evidence="3 4">
    <name type="scientific">Capsaspora owczarzaki (strain ATCC 30864)</name>
    <dbReference type="NCBI Taxonomy" id="595528"/>
    <lineage>
        <taxon>Eukaryota</taxon>
        <taxon>Filasterea</taxon>
        <taxon>Capsaspora</taxon>
    </lineage>
</organism>
<evidence type="ECO:0000259" key="2">
    <source>
        <dbReference type="Pfam" id="PF09414"/>
    </source>
</evidence>
<dbReference type="SUPFAM" id="SSF56091">
    <property type="entry name" value="DNA ligase/mRNA capping enzyme, catalytic domain"/>
    <property type="match status" value="1"/>
</dbReference>
<feature type="domain" description="RNA ligase" evidence="2">
    <location>
        <begin position="279"/>
        <end position="434"/>
    </location>
</feature>
<reference evidence="4" key="1">
    <citation type="submission" date="2011-02" db="EMBL/GenBank/DDBJ databases">
        <title>The Genome Sequence of Capsaspora owczarzaki ATCC 30864.</title>
        <authorList>
            <person name="Russ C."/>
            <person name="Cuomo C."/>
            <person name="Burger G."/>
            <person name="Gray M.W."/>
            <person name="Holland P.W.H."/>
            <person name="King N."/>
            <person name="Lang F.B.F."/>
            <person name="Roger A.J."/>
            <person name="Ruiz-Trillo I."/>
            <person name="Young S.K."/>
            <person name="Zeng Q."/>
            <person name="Gargeya S."/>
            <person name="Alvarado L."/>
            <person name="Berlin A."/>
            <person name="Chapman S.B."/>
            <person name="Chen Z."/>
            <person name="Freedman E."/>
            <person name="Gellesch M."/>
            <person name="Goldberg J."/>
            <person name="Griggs A."/>
            <person name="Gujja S."/>
            <person name="Heilman E."/>
            <person name="Heiman D."/>
            <person name="Howarth C."/>
            <person name="Mehta T."/>
            <person name="Neiman D."/>
            <person name="Pearson M."/>
            <person name="Roberts A."/>
            <person name="Saif S."/>
            <person name="Shea T."/>
            <person name="Shenoy N."/>
            <person name="Sisk P."/>
            <person name="Stolte C."/>
            <person name="Sykes S."/>
            <person name="White J."/>
            <person name="Yandava C."/>
            <person name="Haas B."/>
            <person name="Nusbaum C."/>
            <person name="Birren B."/>
        </authorList>
    </citation>
    <scope>NUCLEOTIDE SEQUENCE</scope>
    <source>
        <strain evidence="4">ATCC 30864</strain>
    </source>
</reference>
<dbReference type="Pfam" id="PF13671">
    <property type="entry name" value="AAA_33"/>
    <property type="match status" value="1"/>
</dbReference>
<feature type="region of interest" description="Disordered" evidence="1">
    <location>
        <begin position="166"/>
        <end position="231"/>
    </location>
</feature>
<dbReference type="AlphaFoldDB" id="A0A0D2X188"/>
<dbReference type="InterPro" id="IPR052732">
    <property type="entry name" value="Cell-binding_unc_protein"/>
</dbReference>
<dbReference type="Proteomes" id="UP000008743">
    <property type="component" value="Unassembled WGS sequence"/>
</dbReference>
<dbReference type="Gene3D" id="3.30.470.30">
    <property type="entry name" value="DNA ligase/mRNA capping enzyme"/>
    <property type="match status" value="1"/>
</dbReference>
<feature type="compositionally biased region" description="Acidic residues" evidence="1">
    <location>
        <begin position="172"/>
        <end position="186"/>
    </location>
</feature>
<dbReference type="Pfam" id="PF09414">
    <property type="entry name" value="RNA_ligase"/>
    <property type="match status" value="1"/>
</dbReference>
<dbReference type="PANTHER" id="PTHR43883:SF1">
    <property type="entry name" value="GLUCONOKINASE"/>
    <property type="match status" value="1"/>
</dbReference>
<dbReference type="InterPro" id="IPR021122">
    <property type="entry name" value="RNA_ligase_dom_REL/Rnl2"/>
</dbReference>
<accession>A0A0D2X188</accession>
<sequence>MLMCVGLPGSGKSTFSQQLEQCTGQDTIGWVRASQDDLKSRDACEALVVRTLLKQGSTARLVLDRACVDPEERAIWLNIAQRPKTATAVFFDIPAQICKERVSLRKDHPTIRFGGGQRVVDELAKKLIPPAKAEGFAEIVTIRSLEDMNALLVRFGATPIALSKLEASSTSDDGETDEYDNGDDASSDAVVPAASAASSAPESQLAAKAMPVPATGKGKSAARSHDANSEATHAQTLENFHKFPRTYHLFDAGGSGVARDDLVMDGKEPRRFFDGKTIIALEEKVDGANLGISIDPERGVLCQNRAHYVNSATHKQFATLDTWIQAHEAELREILEPGRHILFGEWLYAMHSIHYTRLPSYFIAFDIFDVKEQKFYSRRRRDAFLQATTIPIVRLVAERTFKSKDEIKTLLMTTRSQYHDGNVEGLYMRIDNDVPQQQQGAASASSSKIADTDCWNVGRCKVVRPDFIQGITEQWTRKTFVKNMVEY</sequence>
<protein>
    <submittedName>
        <fullName evidence="3">DNA ligase III</fullName>
    </submittedName>
</protein>
<dbReference type="PANTHER" id="PTHR43883">
    <property type="entry name" value="SLR0207 PROTEIN"/>
    <property type="match status" value="1"/>
</dbReference>
<dbReference type="PhylomeDB" id="A0A0D2X188"/>
<dbReference type="SUPFAM" id="SSF52540">
    <property type="entry name" value="P-loop containing nucleoside triphosphate hydrolases"/>
    <property type="match status" value="1"/>
</dbReference>
<evidence type="ECO:0000313" key="4">
    <source>
        <dbReference type="Proteomes" id="UP000008743"/>
    </source>
</evidence>
<dbReference type="GO" id="GO:0016874">
    <property type="term" value="F:ligase activity"/>
    <property type="evidence" value="ECO:0007669"/>
    <property type="project" value="UniProtKB-KW"/>
</dbReference>
<dbReference type="EMBL" id="KE346361">
    <property type="protein sequence ID" value="KJE90384.1"/>
    <property type="molecule type" value="Genomic_DNA"/>
</dbReference>
<dbReference type="InterPro" id="IPR027417">
    <property type="entry name" value="P-loop_NTPase"/>
</dbReference>
<dbReference type="InParanoid" id="A0A0D2X188"/>
<dbReference type="OrthoDB" id="19045at2759"/>